<dbReference type="RefSeq" id="WP_204702032.1">
    <property type="nucleotide sequence ID" value="NZ_JAFBDQ010000011.1"/>
</dbReference>
<proteinExistence type="predicted"/>
<evidence type="ECO:0000313" key="1">
    <source>
        <dbReference type="EMBL" id="MBM7557271.1"/>
    </source>
</evidence>
<name>A0A939BSL3_9FIRM</name>
<dbReference type="EMBL" id="JAFBDQ010000011">
    <property type="protein sequence ID" value="MBM7557271.1"/>
    <property type="molecule type" value="Genomic_DNA"/>
</dbReference>
<sequence length="476" mass="56426">MRNINEKKTKLDFKKKVYMLSLLVLLRLDKSVLSKKFLETLLDDEKNMNYHYQVWVNLSFYRGKDNLPIYDDFYSDYKKEFNRIADYFISNLNLMNIGKRKEKNIAFVVHQLKVINHSATKLILDYAKNLKKIYPKYNIKIFVEDVINYGEMNKILPFIYESNHSSKFKDYHQQYIQGVDVEIYYSKKNVSRNERIKDLIKKIDNFAPNVIWSMREISLIPEILYDFYPVLYLSNGGNYTYNSADVYAVGDKNGFLKNNKKYKLLNPDEIYEFKAGIEFIETDKNIDRVEYNISSNDFVLVTVGNRLDKELDSDTRFIDSICDILIKNEKIKWIIVGPKKLEYLQKNYNHLYGNSIIRINYKEDLLALYKICDVYINPDRNGGGYSIAMAMNEALPIVIFNRASDGINWVGKENGVDKMQDYIQEIKKLFNNLDYRKEKGLSMKKRIQNNFSFENSIKELKQLFEITKNNFLKRLN</sequence>
<dbReference type="AlphaFoldDB" id="A0A939BSL3"/>
<dbReference type="Pfam" id="PF13692">
    <property type="entry name" value="Glyco_trans_1_4"/>
    <property type="match status" value="1"/>
</dbReference>
<protein>
    <submittedName>
        <fullName evidence="1">Glycosyltransferase involved in cell wall biosynthesis</fullName>
    </submittedName>
</protein>
<accession>A0A939BSL3</accession>
<dbReference type="Proteomes" id="UP000774000">
    <property type="component" value="Unassembled WGS sequence"/>
</dbReference>
<evidence type="ECO:0000313" key="2">
    <source>
        <dbReference type="Proteomes" id="UP000774000"/>
    </source>
</evidence>
<gene>
    <name evidence="1" type="ORF">JOC47_002137</name>
</gene>
<organism evidence="1 2">
    <name type="scientific">Halanaerobacter jeridensis</name>
    <dbReference type="NCBI Taxonomy" id="706427"/>
    <lineage>
        <taxon>Bacteria</taxon>
        <taxon>Bacillati</taxon>
        <taxon>Bacillota</taxon>
        <taxon>Clostridia</taxon>
        <taxon>Halanaerobiales</taxon>
        <taxon>Halobacteroidaceae</taxon>
        <taxon>Halanaerobacter</taxon>
    </lineage>
</organism>
<reference evidence="1" key="1">
    <citation type="submission" date="2021-01" db="EMBL/GenBank/DDBJ databases">
        <title>Genomic Encyclopedia of Type Strains, Phase IV (KMG-IV): sequencing the most valuable type-strain genomes for metagenomic binning, comparative biology and taxonomic classification.</title>
        <authorList>
            <person name="Goeker M."/>
        </authorList>
    </citation>
    <scope>NUCLEOTIDE SEQUENCE</scope>
    <source>
        <strain evidence="1">DSM 23230</strain>
    </source>
</reference>
<dbReference type="SUPFAM" id="SSF53756">
    <property type="entry name" value="UDP-Glycosyltransferase/glycogen phosphorylase"/>
    <property type="match status" value="1"/>
</dbReference>
<comment type="caution">
    <text evidence="1">The sequence shown here is derived from an EMBL/GenBank/DDBJ whole genome shotgun (WGS) entry which is preliminary data.</text>
</comment>
<keyword evidence="2" id="KW-1185">Reference proteome</keyword>
<dbReference type="Gene3D" id="3.40.50.2000">
    <property type="entry name" value="Glycogen Phosphorylase B"/>
    <property type="match status" value="1"/>
</dbReference>